<reference evidence="1" key="1">
    <citation type="submission" date="2001-12" db="EMBL/GenBank/DDBJ databases">
        <title>Oryza sativa nipponbare(GA3) genomic DNA, chromosome 7, PAC clone:P0438G07.</title>
        <authorList>
            <person name="Sasaki T."/>
            <person name="Matsumoto T."/>
            <person name="Yamamoto K."/>
        </authorList>
    </citation>
    <scope>NUCLEOTIDE SEQUENCE</scope>
</reference>
<organism evidence="1 3">
    <name type="scientific">Oryza sativa subsp. japonica</name>
    <name type="common">Rice</name>
    <dbReference type="NCBI Taxonomy" id="39947"/>
    <lineage>
        <taxon>Eukaryota</taxon>
        <taxon>Viridiplantae</taxon>
        <taxon>Streptophyta</taxon>
        <taxon>Embryophyta</taxon>
        <taxon>Tracheophyta</taxon>
        <taxon>Spermatophyta</taxon>
        <taxon>Magnoliopsida</taxon>
        <taxon>Liliopsida</taxon>
        <taxon>Poales</taxon>
        <taxon>Poaceae</taxon>
        <taxon>BOP clade</taxon>
        <taxon>Oryzoideae</taxon>
        <taxon>Oryzeae</taxon>
        <taxon>Oryzinae</taxon>
        <taxon>Oryza</taxon>
        <taxon>Oryza sativa</taxon>
    </lineage>
</organism>
<protein>
    <submittedName>
        <fullName evidence="1">Uncharacterized protein</fullName>
    </submittedName>
</protein>
<gene>
    <name evidence="1" type="primary">P0438G07.132</name>
    <name evidence="2" type="synonym">B1126F07.124</name>
</gene>
<dbReference type="EMBL" id="AP005674">
    <property type="protein sequence ID" value="BAC84407.1"/>
    <property type="molecule type" value="Genomic_DNA"/>
</dbReference>
<evidence type="ECO:0000313" key="3">
    <source>
        <dbReference type="Proteomes" id="UP000000763"/>
    </source>
</evidence>
<dbReference type="Proteomes" id="UP000000763">
    <property type="component" value="Chromosome 7"/>
</dbReference>
<name>Q7XHZ5_ORYSJ</name>
<reference evidence="3" key="4">
    <citation type="journal article" date="2008" name="Nucleic Acids Res.">
        <title>The rice annotation project database (RAP-DB): 2008 update.</title>
        <authorList>
            <consortium name="The rice annotation project (RAP)"/>
        </authorList>
    </citation>
    <scope>GENOME REANNOTATION</scope>
    <source>
        <strain evidence="3">cv. Nipponbare</strain>
    </source>
</reference>
<reference evidence="3" key="3">
    <citation type="journal article" date="2005" name="Nature">
        <title>The map-based sequence of the rice genome.</title>
        <authorList>
            <consortium name="International rice genome sequencing project (IRGSP)"/>
            <person name="Matsumoto T."/>
            <person name="Wu J."/>
            <person name="Kanamori H."/>
            <person name="Katayose Y."/>
            <person name="Fujisawa M."/>
            <person name="Namiki N."/>
            <person name="Mizuno H."/>
            <person name="Yamamoto K."/>
            <person name="Antonio B.A."/>
            <person name="Baba T."/>
            <person name="Sakata K."/>
            <person name="Nagamura Y."/>
            <person name="Aoki H."/>
            <person name="Arikawa K."/>
            <person name="Arita K."/>
            <person name="Bito T."/>
            <person name="Chiden Y."/>
            <person name="Fujitsuka N."/>
            <person name="Fukunaka R."/>
            <person name="Hamada M."/>
            <person name="Harada C."/>
            <person name="Hayashi A."/>
            <person name="Hijishita S."/>
            <person name="Honda M."/>
            <person name="Hosokawa S."/>
            <person name="Ichikawa Y."/>
            <person name="Idonuma A."/>
            <person name="Iijima M."/>
            <person name="Ikeda M."/>
            <person name="Ikeno M."/>
            <person name="Ito K."/>
            <person name="Ito S."/>
            <person name="Ito T."/>
            <person name="Ito Y."/>
            <person name="Ito Y."/>
            <person name="Iwabuchi A."/>
            <person name="Kamiya K."/>
            <person name="Karasawa W."/>
            <person name="Kurita K."/>
            <person name="Katagiri S."/>
            <person name="Kikuta A."/>
            <person name="Kobayashi H."/>
            <person name="Kobayashi N."/>
            <person name="Machita K."/>
            <person name="Maehara T."/>
            <person name="Masukawa M."/>
            <person name="Mizubayashi T."/>
            <person name="Mukai Y."/>
            <person name="Nagasaki H."/>
            <person name="Nagata Y."/>
            <person name="Naito S."/>
            <person name="Nakashima M."/>
            <person name="Nakama Y."/>
            <person name="Nakamichi Y."/>
            <person name="Nakamura M."/>
            <person name="Meguro A."/>
            <person name="Negishi M."/>
            <person name="Ohta I."/>
            <person name="Ohta T."/>
            <person name="Okamoto M."/>
            <person name="Ono N."/>
            <person name="Saji S."/>
            <person name="Sakaguchi M."/>
            <person name="Sakai K."/>
            <person name="Shibata M."/>
            <person name="Shimokawa T."/>
            <person name="Song J."/>
            <person name="Takazaki Y."/>
            <person name="Terasawa K."/>
            <person name="Tsugane M."/>
            <person name="Tsuji K."/>
            <person name="Ueda S."/>
            <person name="Waki K."/>
            <person name="Yamagata H."/>
            <person name="Yamamoto M."/>
            <person name="Yamamoto S."/>
            <person name="Yamane H."/>
            <person name="Yoshiki S."/>
            <person name="Yoshihara R."/>
            <person name="Yukawa K."/>
            <person name="Zhong H."/>
            <person name="Yano M."/>
            <person name="Yuan Q."/>
            <person name="Ouyang S."/>
            <person name="Liu J."/>
            <person name="Jones K.M."/>
            <person name="Gansberger K."/>
            <person name="Moffat K."/>
            <person name="Hill J."/>
            <person name="Bera J."/>
            <person name="Fadrosh D."/>
            <person name="Jin S."/>
            <person name="Johri S."/>
            <person name="Kim M."/>
            <person name="Overton L."/>
            <person name="Reardon M."/>
            <person name="Tsitrin T."/>
            <person name="Vuong H."/>
            <person name="Weaver B."/>
            <person name="Ciecko A."/>
            <person name="Tallon L."/>
            <person name="Jackson J."/>
            <person name="Pai G."/>
            <person name="Aken S.V."/>
            <person name="Utterback T."/>
            <person name="Reidmuller S."/>
            <person name="Feldblyum T."/>
            <person name="Hsiao J."/>
            <person name="Zismann V."/>
            <person name="Iobst S."/>
            <person name="de Vazeille A.R."/>
            <person name="Buell C.R."/>
            <person name="Ying K."/>
            <person name="Li Y."/>
            <person name="Lu T."/>
            <person name="Huang Y."/>
            <person name="Zhao Q."/>
            <person name="Feng Q."/>
            <person name="Zhang L."/>
            <person name="Zhu J."/>
            <person name="Weng Q."/>
            <person name="Mu J."/>
            <person name="Lu Y."/>
            <person name="Fan D."/>
            <person name="Liu Y."/>
            <person name="Guan J."/>
            <person name="Zhang Y."/>
            <person name="Yu S."/>
            <person name="Liu X."/>
            <person name="Zhang Y."/>
            <person name="Hong G."/>
            <person name="Han B."/>
            <person name="Choisne N."/>
            <person name="Demange N."/>
            <person name="Orjeda G."/>
            <person name="Samain S."/>
            <person name="Cattolico L."/>
            <person name="Pelletier E."/>
            <person name="Couloux A."/>
            <person name="Segurens B."/>
            <person name="Wincker P."/>
            <person name="D'Hont A."/>
            <person name="Scarpelli C."/>
            <person name="Weissenbach J."/>
            <person name="Salanoubat M."/>
            <person name="Quetier F."/>
            <person name="Yu Y."/>
            <person name="Kim H.R."/>
            <person name="Rambo T."/>
            <person name="Currie J."/>
            <person name="Collura K."/>
            <person name="Luo M."/>
            <person name="Yang T."/>
            <person name="Ammiraju J.S.S."/>
            <person name="Engler F."/>
            <person name="Soderlund C."/>
            <person name="Wing R.A."/>
            <person name="Palmer L.E."/>
            <person name="de la Bastide M."/>
            <person name="Spiegel L."/>
            <person name="Nascimento L."/>
            <person name="Zutavern T."/>
            <person name="O'Shaughnessy A."/>
            <person name="Dike S."/>
            <person name="Dedhia N."/>
            <person name="Preston R."/>
            <person name="Balija V."/>
            <person name="McCombie W.R."/>
            <person name="Chow T."/>
            <person name="Chen H."/>
            <person name="Chung M."/>
            <person name="Chen C."/>
            <person name="Shaw J."/>
            <person name="Wu H."/>
            <person name="Hsiao K."/>
            <person name="Chao Y."/>
            <person name="Chu M."/>
            <person name="Cheng C."/>
            <person name="Hour A."/>
            <person name="Lee P."/>
            <person name="Lin S."/>
            <person name="Lin Y."/>
            <person name="Liou J."/>
            <person name="Liu S."/>
            <person name="Hsing Y."/>
            <person name="Raghuvanshi S."/>
            <person name="Mohanty A."/>
            <person name="Bharti A.K."/>
            <person name="Gaur A."/>
            <person name="Gupta V."/>
            <person name="Kumar D."/>
            <person name="Ravi V."/>
            <person name="Vij S."/>
            <person name="Kapur A."/>
            <person name="Khurana P."/>
            <person name="Khurana P."/>
            <person name="Khurana J.P."/>
            <person name="Tyagi A.K."/>
            <person name="Gaikwad K."/>
            <person name="Singh A."/>
            <person name="Dalal V."/>
            <person name="Srivastava S."/>
            <person name="Dixit A."/>
            <person name="Pal A.K."/>
            <person name="Ghazi I.A."/>
            <person name="Yadav M."/>
            <person name="Pandit A."/>
            <person name="Bhargava A."/>
            <person name="Sureshbabu K."/>
            <person name="Batra K."/>
            <person name="Sharma T.R."/>
            <person name="Mohapatra T."/>
            <person name="Singh N.K."/>
            <person name="Messing J."/>
            <person name="Nelson A.B."/>
            <person name="Fuks G."/>
            <person name="Kavchok S."/>
            <person name="Keizer G."/>
            <person name="Linton E."/>
            <person name="Llaca V."/>
            <person name="Song R."/>
            <person name="Tanyolac B."/>
            <person name="Young S."/>
            <person name="Ho-Il K."/>
            <person name="Hahn J.H."/>
            <person name="Sangsakoo G."/>
            <person name="Vanavichit A."/>
            <person name="de Mattos Luiz.A.T."/>
            <person name="Zimmer P.D."/>
            <person name="Malone G."/>
            <person name="Dellagostin O."/>
            <person name="de Oliveira A.C."/>
            <person name="Bevan M."/>
            <person name="Bancroft I."/>
            <person name="Minx P."/>
            <person name="Cordum H."/>
            <person name="Wilson R."/>
            <person name="Cheng Z."/>
            <person name="Jin W."/>
            <person name="Jiang J."/>
            <person name="Leong S.A."/>
            <person name="Iwama H."/>
            <person name="Gojobori T."/>
            <person name="Itoh T."/>
            <person name="Niimura Y."/>
            <person name="Fujii Y."/>
            <person name="Habara T."/>
            <person name="Sakai H."/>
            <person name="Sato Y."/>
            <person name="Wilson G."/>
            <person name="Kumar K."/>
            <person name="McCouch S."/>
            <person name="Juretic N."/>
            <person name="Hoen D."/>
            <person name="Wright S."/>
            <person name="Bruskiewich R."/>
            <person name="Bureau T."/>
            <person name="Miyao A."/>
            <person name="Hirochika H."/>
            <person name="Nishikawa T."/>
            <person name="Kadowaki K."/>
            <person name="Sugiura M."/>
            <person name="Burr B."/>
            <person name="Sasaki T."/>
        </authorList>
    </citation>
    <scope>NUCLEOTIDE SEQUENCE [LARGE SCALE GENOMIC DNA]</scope>
    <source>
        <strain evidence="3">cv. Nipponbare</strain>
    </source>
</reference>
<reference evidence="2" key="2">
    <citation type="submission" date="2002-09" db="EMBL/GenBank/DDBJ databases">
        <title>Oryza sativa nipponbare(GA3) genomic DNA, chromosome 7, BAC clone:B1126F07.</title>
        <authorList>
            <person name="Sasaki T."/>
            <person name="Matsumoto T."/>
            <person name="Katayose Y."/>
        </authorList>
    </citation>
    <scope>NUCLEOTIDE SEQUENCE</scope>
</reference>
<evidence type="ECO:0000313" key="2">
    <source>
        <dbReference type="EMBL" id="BAC84407.1"/>
    </source>
</evidence>
<proteinExistence type="predicted"/>
<dbReference type="AlphaFoldDB" id="Q7XHZ5"/>
<evidence type="ECO:0000313" key="1">
    <source>
        <dbReference type="EMBL" id="BAC79964.1"/>
    </source>
</evidence>
<accession>Q7XHZ5</accession>
<dbReference type="EMBL" id="AP004398">
    <property type="protein sequence ID" value="BAC79964.1"/>
    <property type="molecule type" value="Genomic_DNA"/>
</dbReference>
<sequence>MPCEVMVWGIDDLTVALERNQDCKETTLPFYISIERPKRLIFRLEVLRGTCLGEGKEVERKECMGD</sequence>